<organism evidence="1 2">
    <name type="scientific">Petrolisthes manimaculis</name>
    <dbReference type="NCBI Taxonomy" id="1843537"/>
    <lineage>
        <taxon>Eukaryota</taxon>
        <taxon>Metazoa</taxon>
        <taxon>Ecdysozoa</taxon>
        <taxon>Arthropoda</taxon>
        <taxon>Crustacea</taxon>
        <taxon>Multicrustacea</taxon>
        <taxon>Malacostraca</taxon>
        <taxon>Eumalacostraca</taxon>
        <taxon>Eucarida</taxon>
        <taxon>Decapoda</taxon>
        <taxon>Pleocyemata</taxon>
        <taxon>Anomura</taxon>
        <taxon>Galatheoidea</taxon>
        <taxon>Porcellanidae</taxon>
        <taxon>Petrolisthes</taxon>
    </lineage>
</organism>
<dbReference type="Proteomes" id="UP001292094">
    <property type="component" value="Unassembled WGS sequence"/>
</dbReference>
<gene>
    <name evidence="1" type="ORF">Pmani_010123</name>
</gene>
<name>A0AAE1Q244_9EUCA</name>
<evidence type="ECO:0000313" key="2">
    <source>
        <dbReference type="Proteomes" id="UP001292094"/>
    </source>
</evidence>
<comment type="caution">
    <text evidence="1">The sequence shown here is derived from an EMBL/GenBank/DDBJ whole genome shotgun (WGS) entry which is preliminary data.</text>
</comment>
<sequence>MEEEVVVVKEVMEEDGGIGSGGDVKDVGQGLKVAVVVMVKEMMMVEIKVLLFFEDKATPPHRPQYYDEGTRPQCHTTYFYINIHEKKNSEDKE</sequence>
<keyword evidence="2" id="KW-1185">Reference proteome</keyword>
<dbReference type="EMBL" id="JAWZYT010000792">
    <property type="protein sequence ID" value="KAK4318894.1"/>
    <property type="molecule type" value="Genomic_DNA"/>
</dbReference>
<proteinExistence type="predicted"/>
<protein>
    <submittedName>
        <fullName evidence="1">Uncharacterized protein</fullName>
    </submittedName>
</protein>
<reference evidence="1" key="1">
    <citation type="submission" date="2023-11" db="EMBL/GenBank/DDBJ databases">
        <title>Genome assemblies of two species of porcelain crab, Petrolisthes cinctipes and Petrolisthes manimaculis (Anomura: Porcellanidae).</title>
        <authorList>
            <person name="Angst P."/>
        </authorList>
    </citation>
    <scope>NUCLEOTIDE SEQUENCE</scope>
    <source>
        <strain evidence="1">PB745_02</strain>
        <tissue evidence="1">Gill</tissue>
    </source>
</reference>
<evidence type="ECO:0000313" key="1">
    <source>
        <dbReference type="EMBL" id="KAK4318894.1"/>
    </source>
</evidence>
<accession>A0AAE1Q244</accession>
<dbReference type="AlphaFoldDB" id="A0AAE1Q244"/>